<reference evidence="1 2" key="1">
    <citation type="submission" date="2018-10" db="EMBL/GenBank/DDBJ databases">
        <title>Genomic Encyclopedia of Archaeal and Bacterial Type Strains, Phase II (KMG-II): from individual species to whole genera.</title>
        <authorList>
            <person name="Goeker M."/>
        </authorList>
    </citation>
    <scope>NUCLEOTIDE SEQUENCE [LARGE SCALE GENOMIC DNA]</scope>
    <source>
        <strain evidence="1 2">DSM 25217</strain>
    </source>
</reference>
<name>A0A3M0BWF3_9PROT</name>
<protein>
    <recommendedName>
        <fullName evidence="3">Extracellular solute-binding protein (Family 3)</fullName>
    </recommendedName>
</protein>
<comment type="caution">
    <text evidence="1">The sequence shown here is derived from an EMBL/GenBank/DDBJ whole genome shotgun (WGS) entry which is preliminary data.</text>
</comment>
<dbReference type="SUPFAM" id="SSF53850">
    <property type="entry name" value="Periplasmic binding protein-like II"/>
    <property type="match status" value="1"/>
</dbReference>
<organism evidence="1 2">
    <name type="scientific">Eilatimonas milleporae</name>
    <dbReference type="NCBI Taxonomy" id="911205"/>
    <lineage>
        <taxon>Bacteria</taxon>
        <taxon>Pseudomonadati</taxon>
        <taxon>Pseudomonadota</taxon>
        <taxon>Alphaproteobacteria</taxon>
        <taxon>Kordiimonadales</taxon>
        <taxon>Kordiimonadaceae</taxon>
        <taxon>Eilatimonas</taxon>
    </lineage>
</organism>
<evidence type="ECO:0000313" key="2">
    <source>
        <dbReference type="Proteomes" id="UP000271227"/>
    </source>
</evidence>
<dbReference type="AlphaFoldDB" id="A0A3M0BWF3"/>
<sequence length="233" mass="25650">MLVLAVLIGPAHTPLQAVTLRHTPAAVPISVTAPDLCIRLAMSARARPLQNIYHSLITYFREAGLCAEIVRVPSNRDADYMKAGTVNATLRIAAFDGRMGEDSVMIRQPVLEVPVFLVTASNTVTSLADTRGQYVAYPRGYLYADLLMRGHDHVLAAGAETLVDLYNRGRVPHFILDEINLNNSTIERPYFKHAVSVHRIHLFVTRALYPLIADLEQHAAAFQAGGTSTAEHR</sequence>
<proteinExistence type="predicted"/>
<dbReference type="Proteomes" id="UP000271227">
    <property type="component" value="Unassembled WGS sequence"/>
</dbReference>
<dbReference type="EMBL" id="REFR01000015">
    <property type="protein sequence ID" value="RMB01914.1"/>
    <property type="molecule type" value="Genomic_DNA"/>
</dbReference>
<keyword evidence="2" id="KW-1185">Reference proteome</keyword>
<gene>
    <name evidence="1" type="ORF">BXY39_3422</name>
</gene>
<evidence type="ECO:0000313" key="1">
    <source>
        <dbReference type="EMBL" id="RMB01914.1"/>
    </source>
</evidence>
<evidence type="ECO:0008006" key="3">
    <source>
        <dbReference type="Google" id="ProtNLM"/>
    </source>
</evidence>
<accession>A0A3M0BWF3</accession>
<dbReference type="InParanoid" id="A0A3M0BWF3"/>